<reference evidence="2 7" key="3">
    <citation type="journal article" date="2018" name="Nat. Biotechnol.">
        <title>A standardized bacterial taxonomy based on genome phylogeny substantially revises the tree of life.</title>
        <authorList>
            <person name="Parks D.H."/>
            <person name="Chuvochina M."/>
            <person name="Waite D.W."/>
            <person name="Rinke C."/>
            <person name="Skarshewski A."/>
            <person name="Chaumeil P.A."/>
            <person name="Hugenholtz P."/>
        </authorList>
    </citation>
    <scope>NUCLEOTIDE SEQUENCE [LARGE SCALE GENOMIC DNA]</scope>
    <source>
        <strain evidence="2">UBA9905</strain>
    </source>
</reference>
<dbReference type="EMBL" id="LGGH01000012">
    <property type="protein sequence ID" value="KUK68468.1"/>
    <property type="molecule type" value="Genomic_DNA"/>
</dbReference>
<keyword evidence="2" id="KW-0808">Transferase</keyword>
<gene>
    <name evidence="2" type="ORF">DIT26_07920</name>
    <name evidence="3" type="ORF">XD86_0175</name>
    <name evidence="4" type="ORF">XE02_0004</name>
</gene>
<reference evidence="5 6" key="2">
    <citation type="journal article" date="2015" name="MBio">
        <title>Genome-Resolved Metagenomic Analysis Reveals Roles for Candidate Phyla and Other Microbial Community Members in Biogeochemical Transformations in Oil Reservoirs.</title>
        <authorList>
            <person name="Hu P."/>
            <person name="Tom L."/>
            <person name="Singh A."/>
            <person name="Thomas B.C."/>
            <person name="Baker B.J."/>
            <person name="Piceno Y.M."/>
            <person name="Andersen G.L."/>
            <person name="Banfield J.F."/>
        </authorList>
    </citation>
    <scope>NUCLEOTIDE SEQUENCE [LARGE SCALE GENOMIC DNA]</scope>
</reference>
<sequence>MRQFSFGGLTLVGYYGYNNLGDDLLLLSSLSLIQEIGFEGPIYLPAASHIDNIAHRFPSKLDIRLIKRFGINDLENSIKHSIVTVFGGGNLLQDQTSWRSFLYYYEIAKHTLRNGNPLLFLSQGFGPVRKSVNRNALNKLLKNPLTYGVMRDEVSYKHFASISRSVILGTDYGPYYLQKEGIIPEKRTMEDGLAVIVLKNGTNVDDVLSSLRLNNLTEVCAVGFHNHHDEEKRSELESKARSNGFKVRKPPEDLEGMIRIFNNAELIITERLHGAILAISLGVPFVWKKNTKLDRFVRSLDRNCDLFFEGSCESLSLAINSSLKNPMNLKEHYWSQMDTTISESKELLKKLLLRR</sequence>
<evidence type="ECO:0000313" key="5">
    <source>
        <dbReference type="Proteomes" id="UP000054260"/>
    </source>
</evidence>
<dbReference type="PATRIC" id="fig|1236046.5.peg.553"/>
<comment type="caution">
    <text evidence="3">The sequence shown here is derived from an EMBL/GenBank/DDBJ whole genome shotgun (WGS) entry which is preliminary data.</text>
</comment>
<dbReference type="GO" id="GO:0016740">
    <property type="term" value="F:transferase activity"/>
    <property type="evidence" value="ECO:0007669"/>
    <property type="project" value="UniProtKB-KW"/>
</dbReference>
<evidence type="ECO:0000313" key="4">
    <source>
        <dbReference type="EMBL" id="KUK91446.1"/>
    </source>
</evidence>
<dbReference type="EMBL" id="LGGW01000001">
    <property type="protein sequence ID" value="KUK91446.1"/>
    <property type="molecule type" value="Genomic_DNA"/>
</dbReference>
<accession>A0A101H163</accession>
<name>A0A101H163_9BACT</name>
<dbReference type="EMBL" id="DQBS01000178">
    <property type="protein sequence ID" value="HCO70483.1"/>
    <property type="molecule type" value="Genomic_DNA"/>
</dbReference>
<dbReference type="Proteomes" id="UP000055014">
    <property type="component" value="Unassembled WGS sequence"/>
</dbReference>
<evidence type="ECO:0000313" key="6">
    <source>
        <dbReference type="Proteomes" id="UP000055014"/>
    </source>
</evidence>
<dbReference type="PANTHER" id="PTHR36836:SF1">
    <property type="entry name" value="COLANIC ACID BIOSYNTHESIS PROTEIN WCAK"/>
    <property type="match status" value="1"/>
</dbReference>
<evidence type="ECO:0000313" key="2">
    <source>
        <dbReference type="EMBL" id="HCO70483.1"/>
    </source>
</evidence>
<feature type="domain" description="Polysaccharide pyruvyl transferase" evidence="1">
    <location>
        <begin position="19"/>
        <end position="287"/>
    </location>
</feature>
<evidence type="ECO:0000259" key="1">
    <source>
        <dbReference type="Pfam" id="PF04230"/>
    </source>
</evidence>
<organism evidence="3 5">
    <name type="scientific">Mesotoga infera</name>
    <dbReference type="NCBI Taxonomy" id="1236046"/>
    <lineage>
        <taxon>Bacteria</taxon>
        <taxon>Thermotogati</taxon>
        <taxon>Thermotogota</taxon>
        <taxon>Thermotogae</taxon>
        <taxon>Kosmotogales</taxon>
        <taxon>Kosmotogaceae</taxon>
        <taxon>Mesotoga</taxon>
    </lineage>
</organism>
<dbReference type="InterPro" id="IPR007345">
    <property type="entry name" value="Polysacch_pyruvyl_Trfase"/>
</dbReference>
<dbReference type="Proteomes" id="UP000054260">
    <property type="component" value="Unassembled WGS sequence"/>
</dbReference>
<dbReference type="Proteomes" id="UP000264215">
    <property type="component" value="Unassembled WGS sequence"/>
</dbReference>
<proteinExistence type="predicted"/>
<dbReference type="PANTHER" id="PTHR36836">
    <property type="entry name" value="COLANIC ACID BIOSYNTHESIS PROTEIN WCAK"/>
    <property type="match status" value="1"/>
</dbReference>
<protein>
    <submittedName>
        <fullName evidence="2">Polysaccharide pyruvyl transferase</fullName>
    </submittedName>
</protein>
<evidence type="ECO:0000313" key="3">
    <source>
        <dbReference type="EMBL" id="KUK68468.1"/>
    </source>
</evidence>
<evidence type="ECO:0000313" key="7">
    <source>
        <dbReference type="Proteomes" id="UP000264215"/>
    </source>
</evidence>
<reference evidence="3" key="1">
    <citation type="journal article" date="2015" name="MBio">
        <title>Genome-resolved metagenomic analysis reveals roles for candidate phyla and other microbial community members in biogeochemical transformations in oil reservoirs.</title>
        <authorList>
            <person name="Hu P."/>
            <person name="Tom L."/>
            <person name="Singh A."/>
            <person name="Thomas B.C."/>
            <person name="Baker B.J."/>
            <person name="Piceno Y.M."/>
            <person name="Andersen G.L."/>
            <person name="Banfield J.F."/>
        </authorList>
    </citation>
    <scope>NUCLEOTIDE SEQUENCE [LARGE SCALE GENOMIC DNA]</scope>
    <source>
        <strain evidence="3">46_47</strain>
        <strain evidence="4">46_70</strain>
    </source>
</reference>
<dbReference type="AlphaFoldDB" id="A0A101H163"/>
<dbReference type="Pfam" id="PF04230">
    <property type="entry name" value="PS_pyruv_trans"/>
    <property type="match status" value="1"/>
</dbReference>